<dbReference type="SUPFAM" id="SSF56645">
    <property type="entry name" value="Acyl-CoA dehydrogenase NM domain-like"/>
    <property type="match status" value="1"/>
</dbReference>
<evidence type="ECO:0000256" key="1">
    <source>
        <dbReference type="ARBA" id="ARBA00001974"/>
    </source>
</evidence>
<dbReference type="Pfam" id="PF02771">
    <property type="entry name" value="Acyl-CoA_dh_N"/>
    <property type="match status" value="1"/>
</dbReference>
<keyword evidence="3 6" id="KW-0285">Flavoprotein</keyword>
<dbReference type="InterPro" id="IPR013786">
    <property type="entry name" value="AcylCoA_DH/ox_N"/>
</dbReference>
<comment type="similarity">
    <text evidence="2 6">Belongs to the acyl-CoA dehydrogenase family.</text>
</comment>
<evidence type="ECO:0000259" key="7">
    <source>
        <dbReference type="Pfam" id="PF00441"/>
    </source>
</evidence>
<dbReference type="GO" id="GO:0050660">
    <property type="term" value="F:flavin adenine dinucleotide binding"/>
    <property type="evidence" value="ECO:0007669"/>
    <property type="project" value="InterPro"/>
</dbReference>
<sequence length="663" mass="71965">MYGQKSAVEIDTDSFFKTLPAESEDAKPASAHAQVPFVTPLREMNFVLNEVLDAPGHYQKLGYTDLTPDFVDEINGAVASFAEEKVAPLYSSGDAEGCKYNTDSSVSTPRGYKEAYEEWSQGGWSGLTVPEEYGGQGMPLSLGVIKSEIIGTANWSWSMYPGLSMGAINTLLLHASEEQKQTYLTKLVTGEWSGTMCLTEPACGTDLGQVSTRAVDNGDGSYSVTGTKVYISGGEHDMAENIVHIVLARLPGAPEGTKGISLFLVPKYLPNEEGELTGEESADNRNVTCVGIEDKMGIKSSATCVMGFENSKGWLIGEPNDGLNQMFTFMNTARLGTAMQGVCHMERSYQGALPWCMDRASMRALSGKKYPDDVADKIIVHPDVRKNLLTIKALTECGRAMIYDAALKADGMLDDDEAVREKCEEELGLHTPTMKAWLTELGIECSSLGMQVYGGAGFIKDYGMEQIMRDARISTLYEGTTGVQALDLLGRKIILDKGKELGKQAKLQIGEAFEIGTSSTAGNHNLRGHALEVASLSTQWVTTSMRIVAGAASDREIVGSASTDFLMFSGYISGAYQWLKMMNAAGTALDANPDMDAADRSFYESKLHTGRFYFDRLLPKAYALRDMSIKKPDSIMNMPLDGWDLATTLPSNSGDAYAGYKPE</sequence>
<dbReference type="GO" id="GO:0016627">
    <property type="term" value="F:oxidoreductase activity, acting on the CH-CH group of donors"/>
    <property type="evidence" value="ECO:0007669"/>
    <property type="project" value="InterPro"/>
</dbReference>
<evidence type="ECO:0000259" key="8">
    <source>
        <dbReference type="Pfam" id="PF02770"/>
    </source>
</evidence>
<comment type="caution">
    <text evidence="11">The sequence shown here is derived from an EMBL/GenBank/DDBJ whole genome shotgun (WGS) entry which is preliminary data.</text>
</comment>
<name>A0A9W7CE59_9STRA</name>
<gene>
    <name evidence="11" type="ORF">TrRE_jg2858</name>
</gene>
<evidence type="ECO:0000256" key="4">
    <source>
        <dbReference type="ARBA" id="ARBA00022827"/>
    </source>
</evidence>
<dbReference type="PANTHER" id="PTHR42803:SF1">
    <property type="entry name" value="BROAD-SPECIFICITY LINEAR ACYL-COA DEHYDROGENASE FADE5"/>
    <property type="match status" value="1"/>
</dbReference>
<dbReference type="Proteomes" id="UP001165082">
    <property type="component" value="Unassembled WGS sequence"/>
</dbReference>
<reference evidence="11" key="1">
    <citation type="submission" date="2022-07" db="EMBL/GenBank/DDBJ databases">
        <title>Genome analysis of Parmales, a sister group of diatoms, reveals the evolutionary specialization of diatoms from phago-mixotrophs to photoautotrophs.</title>
        <authorList>
            <person name="Ban H."/>
            <person name="Sato S."/>
            <person name="Yoshikawa S."/>
            <person name="Kazumasa Y."/>
            <person name="Nakamura Y."/>
            <person name="Ichinomiya M."/>
            <person name="Saitoh K."/>
            <person name="Sato N."/>
            <person name="Blanc-Mathieu R."/>
            <person name="Endo H."/>
            <person name="Kuwata A."/>
            <person name="Ogata H."/>
        </authorList>
    </citation>
    <scope>NUCLEOTIDE SEQUENCE</scope>
</reference>
<dbReference type="InterPro" id="IPR025878">
    <property type="entry name" value="Acyl-CoA_dh-like_C_dom"/>
</dbReference>
<dbReference type="Gene3D" id="2.40.110.10">
    <property type="entry name" value="Butyryl-CoA Dehydrogenase, subunit A, domain 2"/>
    <property type="match status" value="1"/>
</dbReference>
<dbReference type="InterPro" id="IPR036250">
    <property type="entry name" value="AcylCo_DH-like_C"/>
</dbReference>
<dbReference type="Pfam" id="PF12806">
    <property type="entry name" value="Acyl-CoA_dh_C"/>
    <property type="match status" value="1"/>
</dbReference>
<accession>A0A9W7CE59</accession>
<dbReference type="InterPro" id="IPR052166">
    <property type="entry name" value="Diverse_Acyl-CoA_DH"/>
</dbReference>
<evidence type="ECO:0000313" key="11">
    <source>
        <dbReference type="EMBL" id="GMI08240.1"/>
    </source>
</evidence>
<keyword evidence="4 6" id="KW-0274">FAD</keyword>
<feature type="domain" description="Acyl-CoA oxidase/dehydrogenase middle" evidence="8">
    <location>
        <begin position="196"/>
        <end position="310"/>
    </location>
</feature>
<dbReference type="OrthoDB" id="10251155at2759"/>
<evidence type="ECO:0000259" key="9">
    <source>
        <dbReference type="Pfam" id="PF02771"/>
    </source>
</evidence>
<evidence type="ECO:0000313" key="12">
    <source>
        <dbReference type="Proteomes" id="UP001165082"/>
    </source>
</evidence>
<dbReference type="FunFam" id="2.40.110.10:FF:000031">
    <property type="entry name" value="Acyl-CoA dehydrogenase, putative"/>
    <property type="match status" value="1"/>
</dbReference>
<feature type="domain" description="Acyl-CoA dehydrogenase/oxidase N-terminal" evidence="9">
    <location>
        <begin position="74"/>
        <end position="191"/>
    </location>
</feature>
<dbReference type="SUPFAM" id="SSF47203">
    <property type="entry name" value="Acyl-CoA dehydrogenase C-terminal domain-like"/>
    <property type="match status" value="1"/>
</dbReference>
<keyword evidence="12" id="KW-1185">Reference proteome</keyword>
<dbReference type="InterPro" id="IPR009100">
    <property type="entry name" value="AcylCoA_DH/oxidase_NM_dom_sf"/>
</dbReference>
<dbReference type="InterPro" id="IPR009075">
    <property type="entry name" value="AcylCo_DH/oxidase_C"/>
</dbReference>
<evidence type="ECO:0000259" key="10">
    <source>
        <dbReference type="Pfam" id="PF12806"/>
    </source>
</evidence>
<evidence type="ECO:0000256" key="6">
    <source>
        <dbReference type="RuleBase" id="RU362125"/>
    </source>
</evidence>
<dbReference type="InterPro" id="IPR046373">
    <property type="entry name" value="Acyl-CoA_Oxase/DH_mid-dom_sf"/>
</dbReference>
<dbReference type="EMBL" id="BRXZ01000255">
    <property type="protein sequence ID" value="GMI08240.1"/>
    <property type="molecule type" value="Genomic_DNA"/>
</dbReference>
<dbReference type="Pfam" id="PF00441">
    <property type="entry name" value="Acyl-CoA_dh_1"/>
    <property type="match status" value="1"/>
</dbReference>
<evidence type="ECO:0000256" key="2">
    <source>
        <dbReference type="ARBA" id="ARBA00009347"/>
    </source>
</evidence>
<comment type="cofactor">
    <cofactor evidence="1 6">
        <name>FAD</name>
        <dbReference type="ChEBI" id="CHEBI:57692"/>
    </cofactor>
</comment>
<dbReference type="InterPro" id="IPR006091">
    <property type="entry name" value="Acyl-CoA_Oxase/DH_mid-dom"/>
</dbReference>
<protein>
    <recommendedName>
        <fullName evidence="13">Acyl-CoA dehydrogenase</fullName>
    </recommendedName>
</protein>
<dbReference type="Pfam" id="PF02770">
    <property type="entry name" value="Acyl-CoA_dh_M"/>
    <property type="match status" value="1"/>
</dbReference>
<dbReference type="InterPro" id="IPR037069">
    <property type="entry name" value="AcylCoA_DH/ox_N_sf"/>
</dbReference>
<dbReference type="AlphaFoldDB" id="A0A9W7CE59"/>
<dbReference type="PANTHER" id="PTHR42803">
    <property type="entry name" value="ACYL-COA DEHYDROGENASE"/>
    <property type="match status" value="1"/>
</dbReference>
<dbReference type="Gene3D" id="1.10.540.10">
    <property type="entry name" value="Acyl-CoA dehydrogenase/oxidase, N-terminal domain"/>
    <property type="match status" value="1"/>
</dbReference>
<evidence type="ECO:0000256" key="5">
    <source>
        <dbReference type="ARBA" id="ARBA00023002"/>
    </source>
</evidence>
<feature type="domain" description="Acetyl-CoA dehydrogenase-like C-terminal" evidence="10">
    <location>
        <begin position="523"/>
        <end position="639"/>
    </location>
</feature>
<proteinExistence type="inferred from homology"/>
<dbReference type="Gene3D" id="1.20.140.10">
    <property type="entry name" value="Butyryl-CoA Dehydrogenase, subunit A, domain 3"/>
    <property type="match status" value="1"/>
</dbReference>
<organism evidence="11 12">
    <name type="scientific">Triparma retinervis</name>
    <dbReference type="NCBI Taxonomy" id="2557542"/>
    <lineage>
        <taxon>Eukaryota</taxon>
        <taxon>Sar</taxon>
        <taxon>Stramenopiles</taxon>
        <taxon>Ochrophyta</taxon>
        <taxon>Bolidophyceae</taxon>
        <taxon>Parmales</taxon>
        <taxon>Triparmaceae</taxon>
        <taxon>Triparma</taxon>
    </lineage>
</organism>
<evidence type="ECO:0008006" key="13">
    <source>
        <dbReference type="Google" id="ProtNLM"/>
    </source>
</evidence>
<keyword evidence="5 6" id="KW-0560">Oxidoreductase</keyword>
<feature type="domain" description="Acyl-CoA dehydrogenase/oxidase C-terminal" evidence="7">
    <location>
        <begin position="320"/>
        <end position="487"/>
    </location>
</feature>
<evidence type="ECO:0000256" key="3">
    <source>
        <dbReference type="ARBA" id="ARBA00022630"/>
    </source>
</evidence>